<name>A0ABS3TDP2_9BACT</name>
<evidence type="ECO:0000256" key="2">
    <source>
        <dbReference type="SAM" id="Phobius"/>
    </source>
</evidence>
<keyword evidence="2" id="KW-1133">Transmembrane helix</keyword>
<keyword evidence="4" id="KW-1185">Reference proteome</keyword>
<feature type="compositionally biased region" description="Basic and acidic residues" evidence="1">
    <location>
        <begin position="137"/>
        <end position="151"/>
    </location>
</feature>
<organism evidence="3 4">
    <name type="scientific">Hymenobacter defluvii</name>
    <dbReference type="NCBI Taxonomy" id="2054411"/>
    <lineage>
        <taxon>Bacteria</taxon>
        <taxon>Pseudomonadati</taxon>
        <taxon>Bacteroidota</taxon>
        <taxon>Cytophagia</taxon>
        <taxon>Cytophagales</taxon>
        <taxon>Hymenobacteraceae</taxon>
        <taxon>Hymenobacter</taxon>
    </lineage>
</organism>
<keyword evidence="2" id="KW-0812">Transmembrane</keyword>
<gene>
    <name evidence="3" type="ORF">J4D97_08825</name>
</gene>
<reference evidence="3 4" key="1">
    <citation type="submission" date="2021-03" db="EMBL/GenBank/DDBJ databases">
        <authorList>
            <person name="Kim M.K."/>
        </authorList>
    </citation>
    <scope>NUCLEOTIDE SEQUENCE [LARGE SCALE GENOMIC DNA]</scope>
    <source>
        <strain evidence="3 4">BT507</strain>
    </source>
</reference>
<sequence>MQQREKREFVFDCVVVLCTWLLGLALGYALSSCATIRPEPVAPLLATTPLVATDSLVAPEVNFRRPDYARSLPTRRGDVIDAAPVASTRGSVLGALYAVFGGKVKDKSRNTYQTTIYNAPAKVKDSNVATDSGTVTDNRKAAKKQDEKPKIDQSTNQGLASGHIVAGVVVVLVIAALGFFFFRRK</sequence>
<evidence type="ECO:0000313" key="3">
    <source>
        <dbReference type="EMBL" id="MBO3270749.1"/>
    </source>
</evidence>
<dbReference type="PROSITE" id="PS51257">
    <property type="entry name" value="PROKAR_LIPOPROTEIN"/>
    <property type="match status" value="1"/>
</dbReference>
<feature type="region of interest" description="Disordered" evidence="1">
    <location>
        <begin position="128"/>
        <end position="155"/>
    </location>
</feature>
<accession>A0ABS3TDP2</accession>
<dbReference type="RefSeq" id="WP_208307267.1">
    <property type="nucleotide sequence ID" value="NZ_JAGETX010000004.1"/>
</dbReference>
<proteinExistence type="predicted"/>
<protein>
    <submittedName>
        <fullName evidence="3">Uncharacterized protein</fullName>
    </submittedName>
</protein>
<feature type="transmembrane region" description="Helical" evidence="2">
    <location>
        <begin position="160"/>
        <end position="182"/>
    </location>
</feature>
<dbReference type="Proteomes" id="UP000670527">
    <property type="component" value="Unassembled WGS sequence"/>
</dbReference>
<evidence type="ECO:0000313" key="4">
    <source>
        <dbReference type="Proteomes" id="UP000670527"/>
    </source>
</evidence>
<comment type="caution">
    <text evidence="3">The sequence shown here is derived from an EMBL/GenBank/DDBJ whole genome shotgun (WGS) entry which is preliminary data.</text>
</comment>
<evidence type="ECO:0000256" key="1">
    <source>
        <dbReference type="SAM" id="MobiDB-lite"/>
    </source>
</evidence>
<feature type="transmembrane region" description="Helical" evidence="2">
    <location>
        <begin position="9"/>
        <end position="30"/>
    </location>
</feature>
<dbReference type="EMBL" id="JAGETX010000004">
    <property type="protein sequence ID" value="MBO3270749.1"/>
    <property type="molecule type" value="Genomic_DNA"/>
</dbReference>
<keyword evidence="2" id="KW-0472">Membrane</keyword>